<comment type="caution">
    <text evidence="3">The sequence shown here is derived from an EMBL/GenBank/DDBJ whole genome shotgun (WGS) entry which is preliminary data.</text>
</comment>
<evidence type="ECO:0000313" key="4">
    <source>
        <dbReference type="Proteomes" id="UP001269081"/>
    </source>
</evidence>
<dbReference type="InterPro" id="IPR001441">
    <property type="entry name" value="UPP_synth-like"/>
</dbReference>
<feature type="binding site" evidence="2">
    <location>
        <position position="49"/>
    </location>
    <ligand>
        <name>substrate</name>
    </ligand>
</feature>
<feature type="binding site" evidence="2">
    <location>
        <position position="219"/>
    </location>
    <ligand>
        <name>Mg(2+)</name>
        <dbReference type="ChEBI" id="CHEBI:18420"/>
    </ligand>
</feature>
<dbReference type="PROSITE" id="PS01066">
    <property type="entry name" value="UPP_SYNTHASE"/>
    <property type="match status" value="1"/>
</dbReference>
<dbReference type="HAMAP" id="MF_01139">
    <property type="entry name" value="ISPT"/>
    <property type="match status" value="1"/>
</dbReference>
<dbReference type="CDD" id="cd00475">
    <property type="entry name" value="Cis_IPPS"/>
    <property type="match status" value="1"/>
</dbReference>
<dbReference type="PANTHER" id="PTHR10291">
    <property type="entry name" value="DEHYDRODOLICHYL DIPHOSPHATE SYNTHASE FAMILY MEMBER"/>
    <property type="match status" value="1"/>
</dbReference>
<evidence type="ECO:0000256" key="1">
    <source>
        <dbReference type="ARBA" id="ARBA00022679"/>
    </source>
</evidence>
<gene>
    <name evidence="3" type="ORF">J2W48_001140</name>
</gene>
<dbReference type="SUPFAM" id="SSF64005">
    <property type="entry name" value="Undecaprenyl diphosphate synthase"/>
    <property type="match status" value="1"/>
</dbReference>
<feature type="binding site" evidence="2">
    <location>
        <begin position="77"/>
        <end position="79"/>
    </location>
    <ligand>
        <name>substrate</name>
    </ligand>
</feature>
<feature type="binding site" evidence="2">
    <location>
        <position position="45"/>
    </location>
    <ligand>
        <name>substrate</name>
    </ligand>
</feature>
<dbReference type="PANTHER" id="PTHR10291:SF0">
    <property type="entry name" value="DEHYDRODOLICHYL DIPHOSPHATE SYNTHASE 2"/>
    <property type="match status" value="1"/>
</dbReference>
<sequence>MEINLAIAQNKMDLLNSIDTTNLPRHLAIIMDGNGRWAKQQGFLRAFGHENGTRSVKTTIETCAKLGIEFLTLYAFSTENWNRPKLEVDTLMKLLINSLKKELITLQQNNIKLNAIGNLEKLPKSAQKELSDVIEKTKNNTRLTLTLALSYGSREELVSAIKIISDKVKNNIISIDSIDDSIINEHLYTQNLPDVDLLIRTSGEHRISNFLLWQIAYAELYFTNVLWPDFKEEDLYEAIISYQKRERRFGKTSEQIK</sequence>
<feature type="binding site" evidence="2">
    <location>
        <position position="83"/>
    </location>
    <ligand>
        <name>substrate</name>
    </ligand>
</feature>
<evidence type="ECO:0000313" key="3">
    <source>
        <dbReference type="EMBL" id="MDR7209207.1"/>
    </source>
</evidence>
<comment type="subunit">
    <text evidence="2">Homodimer.</text>
</comment>
<feature type="binding site" evidence="2">
    <location>
        <begin position="33"/>
        <end position="36"/>
    </location>
    <ligand>
        <name>substrate</name>
    </ligand>
</feature>
<keyword evidence="2" id="KW-0479">Metal-binding</keyword>
<feature type="binding site" evidence="2">
    <location>
        <begin position="206"/>
        <end position="208"/>
    </location>
    <ligand>
        <name>substrate</name>
    </ligand>
</feature>
<feature type="binding site" evidence="2">
    <location>
        <position position="81"/>
    </location>
    <ligand>
        <name>substrate</name>
    </ligand>
</feature>
<feature type="binding site" evidence="2">
    <location>
        <position position="37"/>
    </location>
    <ligand>
        <name>substrate</name>
    </ligand>
</feature>
<dbReference type="EC" id="2.5.1.-" evidence="2"/>
<dbReference type="InterPro" id="IPR018520">
    <property type="entry name" value="UPP_synth-like_CS"/>
</dbReference>
<dbReference type="InterPro" id="IPR036424">
    <property type="entry name" value="UPP_synth-like_sf"/>
</dbReference>
<dbReference type="Pfam" id="PF01255">
    <property type="entry name" value="Prenyltransf"/>
    <property type="match status" value="1"/>
</dbReference>
<dbReference type="NCBIfam" id="NF011405">
    <property type="entry name" value="PRK14830.1"/>
    <property type="match status" value="1"/>
</dbReference>
<keyword evidence="2" id="KW-0460">Magnesium</keyword>
<keyword evidence="4" id="KW-1185">Reference proteome</keyword>
<feature type="binding site" evidence="2">
    <location>
        <position position="200"/>
    </location>
    <ligand>
        <name>substrate</name>
    </ligand>
</feature>
<dbReference type="EMBL" id="JAVDWQ010000003">
    <property type="protein sequence ID" value="MDR7209207.1"/>
    <property type="molecule type" value="Genomic_DNA"/>
</dbReference>
<name>A0ABU1Y4Q2_9FLAO</name>
<comment type="similarity">
    <text evidence="2">Belongs to the UPP synthase family.</text>
</comment>
<feature type="binding site" evidence="2">
    <location>
        <position position="32"/>
    </location>
    <ligand>
        <name>Mg(2+)</name>
        <dbReference type="ChEBI" id="CHEBI:18420"/>
    </ligand>
</feature>
<proteinExistence type="inferred from homology"/>
<feature type="active site" evidence="2">
    <location>
        <position position="32"/>
    </location>
</feature>
<dbReference type="NCBIfam" id="TIGR00055">
    <property type="entry name" value="uppS"/>
    <property type="match status" value="1"/>
</dbReference>
<dbReference type="Gene3D" id="3.40.1180.10">
    <property type="entry name" value="Decaprenyl diphosphate synthase-like"/>
    <property type="match status" value="1"/>
</dbReference>
<protein>
    <recommendedName>
        <fullName evidence="2">Isoprenyl transferase</fullName>
        <ecNumber evidence="2">2.5.1.-</ecNumber>
    </recommendedName>
</protein>
<reference evidence="3 4" key="1">
    <citation type="submission" date="2023-07" db="EMBL/GenBank/DDBJ databases">
        <title>Sorghum-associated microbial communities from plants grown in Nebraska, USA.</title>
        <authorList>
            <person name="Schachtman D."/>
        </authorList>
    </citation>
    <scope>NUCLEOTIDE SEQUENCE [LARGE SCALE GENOMIC DNA]</scope>
    <source>
        <strain evidence="3 4">4129</strain>
    </source>
</reference>
<feature type="active site" description="Proton acceptor" evidence="2">
    <location>
        <position position="80"/>
    </location>
</feature>
<accession>A0ABU1Y4Q2</accession>
<organism evidence="3 4">
    <name type="scientific">Flavobacterium piscis</name>
    <dbReference type="NCBI Taxonomy" id="1114874"/>
    <lineage>
        <taxon>Bacteria</taxon>
        <taxon>Pseudomonadati</taxon>
        <taxon>Bacteroidota</taxon>
        <taxon>Flavobacteriia</taxon>
        <taxon>Flavobacteriales</taxon>
        <taxon>Flavobacteriaceae</taxon>
        <taxon>Flavobacterium</taxon>
    </lineage>
</organism>
<dbReference type="GO" id="GO:0008834">
    <property type="term" value="F:ditrans,polycis-undecaprenyl-diphosphate synthase [(2E,6E)-farnesyl-diphosphate specific] activity"/>
    <property type="evidence" value="ECO:0007669"/>
    <property type="project" value="UniProtKB-EC"/>
</dbReference>
<keyword evidence="1 2" id="KW-0808">Transferase</keyword>
<comment type="cofactor">
    <cofactor evidence="2">
        <name>Mg(2+)</name>
        <dbReference type="ChEBI" id="CHEBI:18420"/>
    </cofactor>
    <text evidence="2">Binds 2 magnesium ions per subunit.</text>
</comment>
<dbReference type="Proteomes" id="UP001269081">
    <property type="component" value="Unassembled WGS sequence"/>
</dbReference>
<comment type="function">
    <text evidence="2">Catalyzes the condensation of isopentenyl diphosphate (IPP) with allylic pyrophosphates generating different type of terpenoids.</text>
</comment>
<evidence type="ECO:0000256" key="2">
    <source>
        <dbReference type="HAMAP-Rule" id="MF_01139"/>
    </source>
</evidence>